<feature type="compositionally biased region" description="Pro residues" evidence="19">
    <location>
        <begin position="69"/>
        <end position="92"/>
    </location>
</feature>
<evidence type="ECO:0000256" key="2">
    <source>
        <dbReference type="ARBA" id="ARBA00006991"/>
    </source>
</evidence>
<keyword evidence="3" id="KW-0597">Phosphoprotein</keyword>
<evidence type="ECO:0000256" key="15">
    <source>
        <dbReference type="ARBA" id="ARBA00064490"/>
    </source>
</evidence>
<evidence type="ECO:0000259" key="20">
    <source>
        <dbReference type="PROSITE" id="PS50157"/>
    </source>
</evidence>
<evidence type="ECO:0000313" key="22">
    <source>
        <dbReference type="Proteomes" id="UP000472240"/>
    </source>
</evidence>
<feature type="region of interest" description="Disordered" evidence="19">
    <location>
        <begin position="1"/>
        <end position="98"/>
    </location>
</feature>
<dbReference type="GO" id="GO:0008270">
    <property type="term" value="F:zinc ion binding"/>
    <property type="evidence" value="ECO:0007669"/>
    <property type="project" value="UniProtKB-KW"/>
</dbReference>
<dbReference type="GO" id="GO:0001701">
    <property type="term" value="P:in utero embryonic development"/>
    <property type="evidence" value="ECO:0007669"/>
    <property type="project" value="Ensembl"/>
</dbReference>
<evidence type="ECO:0000256" key="7">
    <source>
        <dbReference type="ARBA" id="ARBA00022833"/>
    </source>
</evidence>
<dbReference type="GO" id="GO:0045429">
    <property type="term" value="P:positive regulation of nitric oxide biosynthetic process"/>
    <property type="evidence" value="ECO:0007669"/>
    <property type="project" value="Ensembl"/>
</dbReference>
<evidence type="ECO:0000256" key="5">
    <source>
        <dbReference type="ARBA" id="ARBA00022737"/>
    </source>
</evidence>
<evidence type="ECO:0000256" key="17">
    <source>
        <dbReference type="ARBA" id="ARBA00080631"/>
    </source>
</evidence>
<evidence type="ECO:0000256" key="16">
    <source>
        <dbReference type="ARBA" id="ARBA00068012"/>
    </source>
</evidence>
<evidence type="ECO:0000256" key="12">
    <source>
        <dbReference type="ARBA" id="ARBA00023163"/>
    </source>
</evidence>
<comment type="function">
    <text evidence="14">Transcription factor that binds to the CACCC box in the promoter of target genes such as HBB/beta globin or NOV and activates their transcription. Might be involved in transcriptional regulation by modulating the binding of the RARA nuclear receptor to RARE DNA elements.</text>
</comment>
<sequence>MQAQSSRTQTAGGGPLAPPCAHARSPLPCHPQRWPRAEPEAGGTDDDLNSVLDFILSMGLDGLGAESAPEPPPPPPPPAFYYPEPGAPPPYGAPGGSLVSELLRPELDVPPGPALHGRFLLAPPSRLVKAEPPEADGGGCGYGCAPGLARGPRGLKREGAPGPAAACMRGPGGRPPPPPDTPPLSPDGPARLPASGPRTPFPPPFSGPTFTAPGPGLHYAPPAPAAFGLFDDAAAAAAAAALGLAPPAARGLLTPPASPLELLEAKPKRGRRSWPRKRTATHTCSYAGCGKTYTKSSHLKAHLRTHTGEKPYHCNWDGCGWKFARSDELTRHYRKHTGHRPFQCHLCDRAFSRSDHLALHMKRHM</sequence>
<dbReference type="GO" id="GO:0000902">
    <property type="term" value="P:cell morphogenesis"/>
    <property type="evidence" value="ECO:0007669"/>
    <property type="project" value="Ensembl"/>
</dbReference>
<dbReference type="Proteomes" id="UP000472240">
    <property type="component" value="Chromosome 18"/>
</dbReference>
<dbReference type="PROSITE" id="PS50157">
    <property type="entry name" value="ZINC_FINGER_C2H2_2"/>
    <property type="match status" value="3"/>
</dbReference>
<evidence type="ECO:0000256" key="11">
    <source>
        <dbReference type="ARBA" id="ARBA00023159"/>
    </source>
</evidence>
<feature type="domain" description="C2H2-type" evidence="20">
    <location>
        <begin position="312"/>
        <end position="341"/>
    </location>
</feature>
<reference evidence="22" key="3">
    <citation type="submission" date="2018-12" db="EMBL/GenBank/DDBJ databases">
        <title>G10K-VGP greater horseshoe bat female genome, primary haplotype.</title>
        <authorList>
            <person name="Teeling E."/>
            <person name="Myers G."/>
            <person name="Vernes S."/>
            <person name="Pippel M."/>
            <person name="Winkler S."/>
            <person name="Fedrigo O."/>
            <person name="Rhie A."/>
            <person name="Koren S."/>
            <person name="Phillippy A."/>
            <person name="Lewin H."/>
            <person name="Damas J."/>
            <person name="Howe K."/>
            <person name="Mountcastle J."/>
            <person name="Jarvis E.D."/>
        </authorList>
    </citation>
    <scope>NUCLEOTIDE SEQUENCE [LARGE SCALE GENOMIC DNA]</scope>
</reference>
<protein>
    <recommendedName>
        <fullName evidence="16">Krueppel-like factor 2</fullName>
    </recommendedName>
    <alternativeName>
        <fullName evidence="17">Lung krueppel-like factor</fullName>
    </alternativeName>
</protein>
<keyword evidence="6 18" id="KW-0863">Zinc-finger</keyword>
<evidence type="ECO:0000256" key="19">
    <source>
        <dbReference type="SAM" id="MobiDB-lite"/>
    </source>
</evidence>
<keyword evidence="11" id="KW-0010">Activator</keyword>
<reference evidence="21 22" key="2">
    <citation type="journal article" date="2018" name="Annu Rev Anim Biosci">
        <title>Bat Biology, Genomes, and the Bat1K Project: To Generate Chromosome-Level Genomes for All Living Bat Species.</title>
        <authorList>
            <person name="Teeling E.C."/>
            <person name="Vernes S.C."/>
            <person name="Davalos L.M."/>
            <person name="Ray D.A."/>
            <person name="Gilbert M.T.P."/>
            <person name="Myers E."/>
        </authorList>
    </citation>
    <scope>NUCLEOTIDE SEQUENCE</scope>
</reference>
<dbReference type="FunCoup" id="A0A671F9Y4">
    <property type="interactions" value="9"/>
</dbReference>
<comment type="subcellular location">
    <subcellularLocation>
        <location evidence="1">Nucleus</location>
    </subcellularLocation>
</comment>
<name>A0A671F9Y4_RHIFE</name>
<feature type="region of interest" description="Disordered" evidence="19">
    <location>
        <begin position="146"/>
        <end position="216"/>
    </location>
</feature>
<keyword evidence="7" id="KW-0862">Zinc</keyword>
<dbReference type="GO" id="GO:0040029">
    <property type="term" value="P:epigenetic regulation of gene expression"/>
    <property type="evidence" value="ECO:0007669"/>
    <property type="project" value="Ensembl"/>
</dbReference>
<dbReference type="PROSITE" id="PS00028">
    <property type="entry name" value="ZINC_FINGER_C2H2_1"/>
    <property type="match status" value="3"/>
</dbReference>
<dbReference type="GeneTree" id="ENSGT00940000163163"/>
<comment type="similarity">
    <text evidence="2">Belongs to the krueppel C2H2-type zinc-finger protein family.</text>
</comment>
<evidence type="ECO:0000256" key="10">
    <source>
        <dbReference type="ARBA" id="ARBA00023125"/>
    </source>
</evidence>
<dbReference type="PANTHER" id="PTHR23235">
    <property type="entry name" value="KRUEPPEL-LIKE TRANSCRIPTION FACTOR"/>
    <property type="match status" value="1"/>
</dbReference>
<evidence type="ECO:0000256" key="8">
    <source>
        <dbReference type="ARBA" id="ARBA00022843"/>
    </source>
</evidence>
<keyword evidence="12" id="KW-0804">Transcription</keyword>
<evidence type="ECO:0000256" key="6">
    <source>
        <dbReference type="ARBA" id="ARBA00022771"/>
    </source>
</evidence>
<comment type="subunit">
    <text evidence="15">Interacts with WWP1.</text>
</comment>
<evidence type="ECO:0000256" key="14">
    <source>
        <dbReference type="ARBA" id="ARBA00055776"/>
    </source>
</evidence>
<evidence type="ECO:0000313" key="21">
    <source>
        <dbReference type="Ensembl" id="ENSRFEP00010019267.1"/>
    </source>
</evidence>
<dbReference type="FunFam" id="3.30.160.60:FF:000237">
    <property type="entry name" value="Krueppel-like factor 2"/>
    <property type="match status" value="1"/>
</dbReference>
<keyword evidence="10" id="KW-0238">DNA-binding</keyword>
<reference evidence="21" key="5">
    <citation type="submission" date="2025-09" db="UniProtKB">
        <authorList>
            <consortium name="Ensembl"/>
        </authorList>
    </citation>
    <scope>IDENTIFICATION</scope>
</reference>
<feature type="compositionally biased region" description="Low complexity" evidence="19">
    <location>
        <begin position="207"/>
        <end position="216"/>
    </location>
</feature>
<feature type="domain" description="C2H2-type" evidence="20">
    <location>
        <begin position="282"/>
        <end position="311"/>
    </location>
</feature>
<dbReference type="SMART" id="SM00355">
    <property type="entry name" value="ZnF_C2H2"/>
    <property type="match status" value="3"/>
</dbReference>
<dbReference type="GO" id="GO:0060509">
    <property type="term" value="P:type I pneumocyte differentiation"/>
    <property type="evidence" value="ECO:0007669"/>
    <property type="project" value="Ensembl"/>
</dbReference>
<accession>A0A671F9Y4</accession>
<evidence type="ECO:0000256" key="13">
    <source>
        <dbReference type="ARBA" id="ARBA00023242"/>
    </source>
</evidence>
<feature type="compositionally biased region" description="Low complexity" evidence="19">
    <location>
        <begin position="187"/>
        <end position="198"/>
    </location>
</feature>
<dbReference type="GO" id="GO:0048386">
    <property type="term" value="P:positive regulation of retinoic acid receptor signaling pathway"/>
    <property type="evidence" value="ECO:0007669"/>
    <property type="project" value="Ensembl"/>
</dbReference>
<dbReference type="PANTHER" id="PTHR23235:SF109">
    <property type="entry name" value="KRUEPPEL-LIKE FACTOR 2"/>
    <property type="match status" value="1"/>
</dbReference>
<dbReference type="GO" id="GO:0035264">
    <property type="term" value="P:multicellular organism growth"/>
    <property type="evidence" value="ECO:0007669"/>
    <property type="project" value="Ensembl"/>
</dbReference>
<feature type="compositionally biased region" description="Polar residues" evidence="19">
    <location>
        <begin position="1"/>
        <end position="10"/>
    </location>
</feature>
<organism evidence="21 22">
    <name type="scientific">Rhinolophus ferrumequinum</name>
    <name type="common">Greater horseshoe bat</name>
    <dbReference type="NCBI Taxonomy" id="59479"/>
    <lineage>
        <taxon>Eukaryota</taxon>
        <taxon>Metazoa</taxon>
        <taxon>Chordata</taxon>
        <taxon>Craniata</taxon>
        <taxon>Vertebrata</taxon>
        <taxon>Euteleostomi</taxon>
        <taxon>Mammalia</taxon>
        <taxon>Eutheria</taxon>
        <taxon>Laurasiatheria</taxon>
        <taxon>Chiroptera</taxon>
        <taxon>Yinpterochiroptera</taxon>
        <taxon>Rhinolophoidea</taxon>
        <taxon>Rhinolophidae</taxon>
        <taxon>Rhinolophinae</taxon>
        <taxon>Rhinolophus</taxon>
    </lineage>
</organism>
<evidence type="ECO:0000256" key="3">
    <source>
        <dbReference type="ARBA" id="ARBA00022553"/>
    </source>
</evidence>
<keyword evidence="8" id="KW-0832">Ubl conjugation</keyword>
<evidence type="ECO:0000256" key="9">
    <source>
        <dbReference type="ARBA" id="ARBA00023015"/>
    </source>
</evidence>
<dbReference type="GO" id="GO:0000978">
    <property type="term" value="F:RNA polymerase II cis-regulatory region sequence-specific DNA binding"/>
    <property type="evidence" value="ECO:0007669"/>
    <property type="project" value="TreeGrafter"/>
</dbReference>
<evidence type="ECO:0000256" key="18">
    <source>
        <dbReference type="PROSITE-ProRule" id="PRU00042"/>
    </source>
</evidence>
<dbReference type="InParanoid" id="A0A671F9Y4"/>
<dbReference type="Ensembl" id="ENSRFET00010020972.1">
    <property type="protein sequence ID" value="ENSRFEP00010019267.1"/>
    <property type="gene ID" value="ENSRFEG00010012949.1"/>
</dbReference>
<reference evidence="21" key="4">
    <citation type="submission" date="2025-08" db="UniProtKB">
        <authorList>
            <consortium name="Ensembl"/>
        </authorList>
    </citation>
    <scope>IDENTIFICATION</scope>
</reference>
<dbReference type="GO" id="GO:0045944">
    <property type="term" value="P:positive regulation of transcription by RNA polymerase II"/>
    <property type="evidence" value="ECO:0007669"/>
    <property type="project" value="Ensembl"/>
</dbReference>
<gene>
    <name evidence="21" type="primary">KLF2</name>
</gene>
<reference evidence="21 22" key="1">
    <citation type="journal article" date="2015" name="Annu Rev Anim Biosci">
        <title>The Genome 10K Project: a way forward.</title>
        <authorList>
            <person name="Koepfli K.P."/>
            <person name="Paten B."/>
            <person name="O'Brien S.J."/>
            <person name="Koepfli K.P."/>
            <person name="Paten B."/>
            <person name="Antunes A."/>
            <person name="Belov K."/>
            <person name="Bustamante C."/>
            <person name="Castoe T.A."/>
            <person name="Clawson H."/>
            <person name="Crawford A.J."/>
            <person name="Diekhans M."/>
            <person name="Distel D."/>
            <person name="Durbin R."/>
            <person name="Earl D."/>
            <person name="Fujita M.K."/>
            <person name="Gamble T."/>
            <person name="Georges A."/>
            <person name="Gemmell N."/>
            <person name="Gilbert M.T."/>
            <person name="Graves J.M."/>
            <person name="Green R.E."/>
            <person name="Hickey G."/>
            <person name="Jarvis E.D."/>
            <person name="Johnson W."/>
            <person name="Komissarov A."/>
            <person name="Korf I."/>
            <person name="Kuhn R."/>
            <person name="Larkin D.M."/>
            <person name="Lewin H."/>
            <person name="Lopez J.V."/>
            <person name="Ma J."/>
            <person name="Marques-Bonet T."/>
            <person name="Miller W."/>
            <person name="Murphy R."/>
            <person name="Pevzner P."/>
            <person name="Shapiro B."/>
            <person name="Steiner C."/>
            <person name="Tamazian G."/>
            <person name="Venkatesh B."/>
            <person name="Wang J."/>
            <person name="Wayne R."/>
            <person name="Wiley E."/>
            <person name="Yang H."/>
            <person name="Zhang G."/>
            <person name="Haussler D."/>
            <person name="Ryder O."/>
            <person name="O'Brien S.J."/>
        </authorList>
    </citation>
    <scope>NUCLEOTIDE SEQUENCE</scope>
</reference>
<dbReference type="GO" id="GO:0042311">
    <property type="term" value="P:vasodilation"/>
    <property type="evidence" value="ECO:0007669"/>
    <property type="project" value="Ensembl"/>
</dbReference>
<dbReference type="OMA" id="RSPLPCH"/>
<keyword evidence="22" id="KW-1185">Reference proteome</keyword>
<dbReference type="GO" id="GO:1903671">
    <property type="term" value="P:negative regulation of sprouting angiogenesis"/>
    <property type="evidence" value="ECO:0007669"/>
    <property type="project" value="Ensembl"/>
</dbReference>
<dbReference type="GO" id="GO:0005634">
    <property type="term" value="C:nucleus"/>
    <property type="evidence" value="ECO:0007669"/>
    <property type="project" value="UniProtKB-SubCell"/>
</dbReference>
<dbReference type="Gene3D" id="3.30.160.60">
    <property type="entry name" value="Classic Zinc Finger"/>
    <property type="match status" value="3"/>
</dbReference>
<feature type="compositionally biased region" description="Pro residues" evidence="19">
    <location>
        <begin position="173"/>
        <end position="186"/>
    </location>
</feature>
<dbReference type="AlphaFoldDB" id="A0A671F9Y4"/>
<dbReference type="FunFam" id="3.30.160.60:FF:001156">
    <property type="entry name" value="Zinc finger protein 407"/>
    <property type="match status" value="1"/>
</dbReference>
<feature type="compositionally biased region" description="Low complexity" evidence="19">
    <location>
        <begin position="160"/>
        <end position="169"/>
    </location>
</feature>
<keyword evidence="9" id="KW-0805">Transcription regulation</keyword>
<dbReference type="GO" id="GO:0000981">
    <property type="term" value="F:DNA-binding transcription factor activity, RNA polymerase II-specific"/>
    <property type="evidence" value="ECO:0007669"/>
    <property type="project" value="Ensembl"/>
</dbReference>
<keyword evidence="5" id="KW-0677">Repeat</keyword>
<dbReference type="GO" id="GO:0000122">
    <property type="term" value="P:negative regulation of transcription by RNA polymerase II"/>
    <property type="evidence" value="ECO:0007669"/>
    <property type="project" value="Ensembl"/>
</dbReference>
<dbReference type="GO" id="GO:0000785">
    <property type="term" value="C:chromatin"/>
    <property type="evidence" value="ECO:0007669"/>
    <property type="project" value="Ensembl"/>
</dbReference>
<dbReference type="Pfam" id="PF00096">
    <property type="entry name" value="zf-C2H2"/>
    <property type="match status" value="3"/>
</dbReference>
<dbReference type="GO" id="GO:0071499">
    <property type="term" value="P:cellular response to laminar fluid shear stress"/>
    <property type="evidence" value="ECO:0007669"/>
    <property type="project" value="Ensembl"/>
</dbReference>
<evidence type="ECO:0000256" key="4">
    <source>
        <dbReference type="ARBA" id="ARBA00022723"/>
    </source>
</evidence>
<dbReference type="InterPro" id="IPR036236">
    <property type="entry name" value="Znf_C2H2_sf"/>
</dbReference>
<proteinExistence type="inferred from homology"/>
<dbReference type="GO" id="GO:0043249">
    <property type="term" value="P:erythrocyte maturation"/>
    <property type="evidence" value="ECO:0007669"/>
    <property type="project" value="Ensembl"/>
</dbReference>
<dbReference type="GO" id="GO:0051247">
    <property type="term" value="P:positive regulation of protein metabolic process"/>
    <property type="evidence" value="ECO:0007669"/>
    <property type="project" value="Ensembl"/>
</dbReference>
<feature type="domain" description="C2H2-type" evidence="20">
    <location>
        <begin position="342"/>
        <end position="365"/>
    </location>
</feature>
<dbReference type="GO" id="GO:0097533">
    <property type="term" value="P:cellular stress response to acid chemical"/>
    <property type="evidence" value="ECO:0007669"/>
    <property type="project" value="Ensembl"/>
</dbReference>
<dbReference type="SUPFAM" id="SSF57667">
    <property type="entry name" value="beta-beta-alpha zinc fingers"/>
    <property type="match status" value="2"/>
</dbReference>
<keyword evidence="4" id="KW-0479">Metal-binding</keyword>
<dbReference type="FunFam" id="3.30.160.60:FF:000018">
    <property type="entry name" value="Krueppel-like factor 15"/>
    <property type="match status" value="1"/>
</dbReference>
<dbReference type="InterPro" id="IPR013087">
    <property type="entry name" value="Znf_C2H2_type"/>
</dbReference>
<evidence type="ECO:0000256" key="1">
    <source>
        <dbReference type="ARBA" id="ARBA00004123"/>
    </source>
</evidence>
<keyword evidence="13" id="KW-0539">Nucleus</keyword>